<dbReference type="OrthoDB" id="5904903at2759"/>
<dbReference type="Proteomes" id="UP000605970">
    <property type="component" value="Unassembled WGS sequence"/>
</dbReference>
<feature type="chain" id="PRO_5035910629" evidence="2">
    <location>
        <begin position="21"/>
        <end position="234"/>
    </location>
</feature>
<comment type="caution">
    <text evidence="3">The sequence shown here is derived from an EMBL/GenBank/DDBJ whole genome shotgun (WGS) entry which is preliminary data.</text>
</comment>
<evidence type="ECO:0000256" key="1">
    <source>
        <dbReference type="SAM" id="Coils"/>
    </source>
</evidence>
<accession>A0A8S9ZF48</accession>
<gene>
    <name evidence="3" type="ORF">Mgra_00008644</name>
</gene>
<dbReference type="EMBL" id="JABEBT010000118">
    <property type="protein sequence ID" value="KAF7631112.1"/>
    <property type="molecule type" value="Genomic_DNA"/>
</dbReference>
<keyword evidence="1" id="KW-0175">Coiled coil</keyword>
<sequence length="234" mass="28462">MFKLFNLIFFCLINIQITEKIKPRIVGVKMNMEWEKHREFAYLKEEPVEERFTLRTKENYIKTKFLGNITKLLKKIPFDIETNMFKAEISKYSQIPVEELKIKIDIELVNNKIVKKLIPSLEKQKFKRNEFIEKDYFYETSIINKNNKEKNKNLDEKIKYFKENLLKNYWKEINLISYKIELLNKNENKQLHSNTLKDLERKVKLIGEKISKFYKLNITRLLQKHNLCNNFVQI</sequence>
<reference evidence="3" key="1">
    <citation type="journal article" date="2020" name="Ecol. Evol.">
        <title>Genome structure and content of the rice root-knot nematode (Meloidogyne graminicola).</title>
        <authorList>
            <person name="Phan N.T."/>
            <person name="Danchin E.G.J."/>
            <person name="Klopp C."/>
            <person name="Perfus-Barbeoch L."/>
            <person name="Kozlowski D.K."/>
            <person name="Koutsovoulos G.D."/>
            <person name="Lopez-Roques C."/>
            <person name="Bouchez O."/>
            <person name="Zahm M."/>
            <person name="Besnard G."/>
            <person name="Bellafiore S."/>
        </authorList>
    </citation>
    <scope>NUCLEOTIDE SEQUENCE</scope>
    <source>
        <strain evidence="3">VN-18</strain>
    </source>
</reference>
<feature type="signal peptide" evidence="2">
    <location>
        <begin position="1"/>
        <end position="20"/>
    </location>
</feature>
<dbReference type="AlphaFoldDB" id="A0A8S9ZF48"/>
<evidence type="ECO:0000313" key="3">
    <source>
        <dbReference type="EMBL" id="KAF7631112.1"/>
    </source>
</evidence>
<evidence type="ECO:0000313" key="4">
    <source>
        <dbReference type="Proteomes" id="UP000605970"/>
    </source>
</evidence>
<keyword evidence="4" id="KW-1185">Reference proteome</keyword>
<proteinExistence type="predicted"/>
<organism evidence="3 4">
    <name type="scientific">Meloidogyne graminicola</name>
    <dbReference type="NCBI Taxonomy" id="189291"/>
    <lineage>
        <taxon>Eukaryota</taxon>
        <taxon>Metazoa</taxon>
        <taxon>Ecdysozoa</taxon>
        <taxon>Nematoda</taxon>
        <taxon>Chromadorea</taxon>
        <taxon>Rhabditida</taxon>
        <taxon>Tylenchina</taxon>
        <taxon>Tylenchomorpha</taxon>
        <taxon>Tylenchoidea</taxon>
        <taxon>Meloidogynidae</taxon>
        <taxon>Meloidogyninae</taxon>
        <taxon>Meloidogyne</taxon>
    </lineage>
</organism>
<protein>
    <submittedName>
        <fullName evidence="3">GATA-type domain-containing protein</fullName>
    </submittedName>
</protein>
<keyword evidence="2" id="KW-0732">Signal</keyword>
<name>A0A8S9ZF48_9BILA</name>
<feature type="coiled-coil region" evidence="1">
    <location>
        <begin position="144"/>
        <end position="202"/>
    </location>
</feature>
<evidence type="ECO:0000256" key="2">
    <source>
        <dbReference type="SAM" id="SignalP"/>
    </source>
</evidence>